<keyword evidence="4" id="KW-1015">Disulfide bond</keyword>
<dbReference type="Proteomes" id="UP000289886">
    <property type="component" value="Unassembled WGS sequence"/>
</dbReference>
<dbReference type="GO" id="GO:0072562">
    <property type="term" value="C:blood microparticle"/>
    <property type="evidence" value="ECO:0007669"/>
    <property type="project" value="TreeGrafter"/>
</dbReference>
<dbReference type="GO" id="GO:0036094">
    <property type="term" value="F:small molecule binding"/>
    <property type="evidence" value="ECO:0007669"/>
    <property type="project" value="TreeGrafter"/>
</dbReference>
<dbReference type="PANTHER" id="PTHR11385">
    <property type="entry name" value="SERUM ALBUMIN-RELATED"/>
    <property type="match status" value="1"/>
</dbReference>
<dbReference type="CDD" id="cd00015">
    <property type="entry name" value="ALBUMIN"/>
    <property type="match status" value="2"/>
</dbReference>
<dbReference type="GO" id="GO:0005737">
    <property type="term" value="C:cytoplasm"/>
    <property type="evidence" value="ECO:0007669"/>
    <property type="project" value="TreeGrafter"/>
</dbReference>
<protein>
    <submittedName>
        <fullName evidence="7">Serum albumin 2</fullName>
    </submittedName>
</protein>
<feature type="domain" description="Albumin" evidence="6">
    <location>
        <begin position="250"/>
        <end position="442"/>
    </location>
</feature>
<dbReference type="PANTHER" id="PTHR11385:SF14">
    <property type="entry name" value="AFAMIN"/>
    <property type="match status" value="1"/>
</dbReference>
<keyword evidence="3" id="KW-0677">Repeat</keyword>
<dbReference type="AlphaFoldDB" id="A0A662YVA5"/>
<dbReference type="SMART" id="SM00103">
    <property type="entry name" value="ALBUMIN"/>
    <property type="match status" value="3"/>
</dbReference>
<comment type="caution">
    <text evidence="7">The sequence shown here is derived from an EMBL/GenBank/DDBJ whole genome shotgun (WGS) entry which is preliminary data.</text>
</comment>
<feature type="domain" description="Albumin" evidence="6">
    <location>
        <begin position="444"/>
        <end position="641"/>
    </location>
</feature>
<dbReference type="PRINTS" id="PR00802">
    <property type="entry name" value="SERUMALBUMIN"/>
</dbReference>
<dbReference type="PROSITE" id="PS00212">
    <property type="entry name" value="ALBUMIN_1"/>
    <property type="match status" value="2"/>
</dbReference>
<organism evidence="7 8">
    <name type="scientific">Acipenser ruthenus</name>
    <name type="common">Sterlet sturgeon</name>
    <dbReference type="NCBI Taxonomy" id="7906"/>
    <lineage>
        <taxon>Eukaryota</taxon>
        <taxon>Metazoa</taxon>
        <taxon>Chordata</taxon>
        <taxon>Craniata</taxon>
        <taxon>Vertebrata</taxon>
        <taxon>Euteleostomi</taxon>
        <taxon>Actinopterygii</taxon>
        <taxon>Chondrostei</taxon>
        <taxon>Acipenseriformes</taxon>
        <taxon>Acipenseridae</taxon>
        <taxon>Acipenser</taxon>
    </lineage>
</organism>
<gene>
    <name evidence="7" type="ORF">EOD39_11471</name>
</gene>
<dbReference type="InterPro" id="IPR000264">
    <property type="entry name" value="ALB/AFP/VDB"/>
</dbReference>
<evidence type="ECO:0000313" key="7">
    <source>
        <dbReference type="EMBL" id="RXM99468.1"/>
    </source>
</evidence>
<feature type="region of interest" description="Disordered" evidence="5">
    <location>
        <begin position="662"/>
        <end position="690"/>
    </location>
</feature>
<sequence length="690" mass="78553">LTEWLSEQDSYTLHKPSRINFKRNRVYIDTQWQADLVDKFNFLLTCIAVLSKYAWVMPLKNKTSRVVLAEAIIFSLGGSKANSSRVLVGFSQNLHHSTYEELVPLIRQIETAASACCDEGASADCSKEELDLFQSAICASEEVTQKNHLEDCCAKTGADRHHCFLEHKKRIPRDHTIHNIPGKEKCEAYDKDRVTAMGQFIYQFSKTHVLVQPQVILGIAKGFEVILQSCCHDDDVDKCFLEKGTAMKHTAENRISQLKSICLVHKKYGLRVIKAIKLVQYSQKLPQATFEEVAKITDQIAHMVSTCCKGDMINCMKERKQLVDDVCSKDETLSRTKHLAECCKLSIIERGDCIEKMEADDKPQDLSEKADSFIKDKDICERYAQHGDQFLGSFLYEYSRRHPELSIQVILRIGKGYEAILDKCCKTDNPAECYGGTEEQLALAIKDHLAHVQQMCAVEKKLGKEGFEKFMLIQYTKIMPQAPYDGLMRVAHKIASVFESCCSKDESHLMTCTEERLTNTIDETCSETDPATINEHIDHCCKESYSERRTCILKIQPDTTFVPQPFSPDMFHLDPDMCDMEPKELFATTTKLLYDLVKQKTTMTNEQLMTISAGFHLLKTTCCADAAKELCFKTQSLKRRRALTQEEIEGVDTMEEDLLDEELLLEDEEEEEEEEENDLEEPQPSTSTAG</sequence>
<keyword evidence="2" id="KW-0964">Secreted</keyword>
<accession>A0A662YVA5</accession>
<dbReference type="InterPro" id="IPR014760">
    <property type="entry name" value="Serum_albumin_N"/>
</dbReference>
<dbReference type="InterPro" id="IPR020858">
    <property type="entry name" value="Serum_albumin-like"/>
</dbReference>
<evidence type="ECO:0000256" key="4">
    <source>
        <dbReference type="ARBA" id="ARBA00023157"/>
    </source>
</evidence>
<dbReference type="SUPFAM" id="SSF48552">
    <property type="entry name" value="Serum albumin-like"/>
    <property type="match status" value="3"/>
</dbReference>
<dbReference type="FunFam" id="1.10.246.10:FF:000002">
    <property type="entry name" value="Serum albumin"/>
    <property type="match status" value="1"/>
</dbReference>
<dbReference type="InterPro" id="IPR020857">
    <property type="entry name" value="Serum_albumin_CS"/>
</dbReference>
<dbReference type="SMR" id="A0A662YVA5"/>
<dbReference type="PROSITE" id="PS51438">
    <property type="entry name" value="ALBUMIN_2"/>
    <property type="match status" value="3"/>
</dbReference>
<reference evidence="7 8" key="1">
    <citation type="submission" date="2019-01" db="EMBL/GenBank/DDBJ databases">
        <title>Draft Genome and Complete Hox-Cluster Characterization of the Sterlet Sturgeon (Acipenser ruthenus).</title>
        <authorList>
            <person name="Wei Q."/>
        </authorList>
    </citation>
    <scope>NUCLEOTIDE SEQUENCE [LARGE SCALE GENOMIC DNA]</scope>
    <source>
        <strain evidence="7">WHYD16114868_AA</strain>
        <tissue evidence="7">Blood</tissue>
    </source>
</reference>
<evidence type="ECO:0000256" key="2">
    <source>
        <dbReference type="ARBA" id="ARBA00022525"/>
    </source>
</evidence>
<dbReference type="Pfam" id="PF00273">
    <property type="entry name" value="Serum_albumin"/>
    <property type="match status" value="3"/>
</dbReference>
<dbReference type="EMBL" id="SCEB01000371">
    <property type="protein sequence ID" value="RXM99468.1"/>
    <property type="molecule type" value="Genomic_DNA"/>
</dbReference>
<evidence type="ECO:0000256" key="3">
    <source>
        <dbReference type="ARBA" id="ARBA00022737"/>
    </source>
</evidence>
<evidence type="ECO:0000259" key="6">
    <source>
        <dbReference type="PROSITE" id="PS51438"/>
    </source>
</evidence>
<keyword evidence="8" id="KW-1185">Reference proteome</keyword>
<proteinExistence type="predicted"/>
<feature type="compositionally biased region" description="Acidic residues" evidence="5">
    <location>
        <begin position="662"/>
        <end position="681"/>
    </location>
</feature>
<feature type="domain" description="Albumin" evidence="6">
    <location>
        <begin position="60"/>
        <end position="249"/>
    </location>
</feature>
<feature type="non-terminal residue" evidence="7">
    <location>
        <position position="1"/>
    </location>
</feature>
<evidence type="ECO:0000256" key="1">
    <source>
        <dbReference type="ARBA" id="ARBA00004613"/>
    </source>
</evidence>
<evidence type="ECO:0000313" key="8">
    <source>
        <dbReference type="Proteomes" id="UP000289886"/>
    </source>
</evidence>
<dbReference type="Gene3D" id="1.10.246.10">
    <property type="match status" value="6"/>
</dbReference>
<evidence type="ECO:0000256" key="5">
    <source>
        <dbReference type="SAM" id="MobiDB-lite"/>
    </source>
</evidence>
<comment type="subcellular location">
    <subcellularLocation>
        <location evidence="1">Secreted</location>
    </subcellularLocation>
</comment>
<name>A0A662YVA5_ACIRT</name>